<organism evidence="1">
    <name type="scientific">Brassica oleracea</name>
    <name type="common">Wild cabbage</name>
    <dbReference type="NCBI Taxonomy" id="3712"/>
    <lineage>
        <taxon>Eukaryota</taxon>
        <taxon>Viridiplantae</taxon>
        <taxon>Streptophyta</taxon>
        <taxon>Embryophyta</taxon>
        <taxon>Tracheophyta</taxon>
        <taxon>Spermatophyta</taxon>
        <taxon>Magnoliopsida</taxon>
        <taxon>eudicotyledons</taxon>
        <taxon>Gunneridae</taxon>
        <taxon>Pentapetalae</taxon>
        <taxon>rosids</taxon>
        <taxon>malvids</taxon>
        <taxon>Brassicales</taxon>
        <taxon>Brassicaceae</taxon>
        <taxon>Brassiceae</taxon>
        <taxon>Brassica</taxon>
    </lineage>
</organism>
<proteinExistence type="predicted"/>
<accession>A0A3P6BZ97</accession>
<name>A0A3P6BZ97_BRAOL</name>
<evidence type="ECO:0008006" key="2">
    <source>
        <dbReference type="Google" id="ProtNLM"/>
    </source>
</evidence>
<dbReference type="AlphaFoldDB" id="A0A3P6BZ97"/>
<reference evidence="1" key="1">
    <citation type="submission" date="2018-11" db="EMBL/GenBank/DDBJ databases">
        <authorList>
            <consortium name="Genoscope - CEA"/>
            <person name="William W."/>
        </authorList>
    </citation>
    <scope>NUCLEOTIDE SEQUENCE</scope>
</reference>
<protein>
    <recommendedName>
        <fullName evidence="2">RNase H type-1 domain-containing protein</fullName>
    </recommendedName>
</protein>
<dbReference type="EMBL" id="LR031873">
    <property type="protein sequence ID" value="VDD07180.1"/>
    <property type="molecule type" value="Genomic_DNA"/>
</dbReference>
<evidence type="ECO:0000313" key="1">
    <source>
        <dbReference type="EMBL" id="VDD07180.1"/>
    </source>
</evidence>
<gene>
    <name evidence="1" type="ORF">BOLC4T23381H</name>
</gene>
<sequence length="72" mass="8305">MWERPPCDYVKINYDGSRRQNMSTGGWIPREDNKAADHLAKQFHNSQVSFNSIFYVPVSITQILDEDISSSL</sequence>